<dbReference type="GO" id="GO:0016887">
    <property type="term" value="F:ATP hydrolysis activity"/>
    <property type="evidence" value="ECO:0007669"/>
    <property type="project" value="InterPro"/>
</dbReference>
<dbReference type="EMBL" id="MIJD01000080">
    <property type="protein sequence ID" value="OPE54530.1"/>
    <property type="molecule type" value="Genomic_DNA"/>
</dbReference>
<evidence type="ECO:0000313" key="2">
    <source>
        <dbReference type="EMBL" id="OPE54530.1"/>
    </source>
</evidence>
<dbReference type="Pfam" id="PF13304">
    <property type="entry name" value="AAA_21"/>
    <property type="match status" value="1"/>
</dbReference>
<dbReference type="InterPro" id="IPR051396">
    <property type="entry name" value="Bact_Antivir_Def_Nuclease"/>
</dbReference>
<dbReference type="SUPFAM" id="SSF52540">
    <property type="entry name" value="P-loop containing nucleoside triphosphate hydrolases"/>
    <property type="match status" value="1"/>
</dbReference>
<dbReference type="STRING" id="1801.BRW64_20175"/>
<dbReference type="PANTHER" id="PTHR43581">
    <property type="entry name" value="ATP/GTP PHOSPHATASE"/>
    <property type="match status" value="1"/>
</dbReference>
<dbReference type="Gene3D" id="3.40.50.300">
    <property type="entry name" value="P-loop containing nucleotide triphosphate hydrolases"/>
    <property type="match status" value="1"/>
</dbReference>
<reference evidence="2 3" key="1">
    <citation type="submission" date="2016-09" db="EMBL/GenBank/DDBJ databases">
        <title>genome sequences of unsequenced Mycobacteria.</title>
        <authorList>
            <person name="Greninger A.L."/>
            <person name="Jerome K.R."/>
            <person name="Mcnair B."/>
            <person name="Wallis C."/>
            <person name="Fang F."/>
        </authorList>
    </citation>
    <scope>NUCLEOTIDE SEQUENCE [LARGE SCALE GENOMIC DNA]</scope>
    <source>
        <strain evidence="2 3">BM1</strain>
    </source>
</reference>
<feature type="domain" description="AAA+ ATPase" evidence="1">
    <location>
        <begin position="191"/>
        <end position="435"/>
    </location>
</feature>
<dbReference type="Proteomes" id="UP000191039">
    <property type="component" value="Unassembled WGS sequence"/>
</dbReference>
<proteinExistence type="predicted"/>
<evidence type="ECO:0000313" key="3">
    <source>
        <dbReference type="Proteomes" id="UP000191039"/>
    </source>
</evidence>
<evidence type="ECO:0000259" key="1">
    <source>
        <dbReference type="SMART" id="SM00382"/>
    </source>
</evidence>
<dbReference type="PANTHER" id="PTHR43581:SF4">
    <property type="entry name" value="ATP_GTP PHOSPHATASE"/>
    <property type="match status" value="1"/>
</dbReference>
<dbReference type="InterPro" id="IPR027417">
    <property type="entry name" value="P-loop_NTPase"/>
</dbReference>
<accession>A0A1Q4H924</accession>
<dbReference type="InterPro" id="IPR003959">
    <property type="entry name" value="ATPase_AAA_core"/>
</dbReference>
<comment type="caution">
    <text evidence="2">The sequence shown here is derived from an EMBL/GenBank/DDBJ whole genome shotgun (WGS) entry which is preliminary data.</text>
</comment>
<name>A0A1Q4H924_9MYCO</name>
<protein>
    <recommendedName>
        <fullName evidence="1">AAA+ ATPase domain-containing protein</fullName>
    </recommendedName>
</protein>
<dbReference type="SMART" id="SM00382">
    <property type="entry name" value="AAA"/>
    <property type="match status" value="1"/>
</dbReference>
<gene>
    <name evidence="2" type="ORF">BV510_09825</name>
</gene>
<sequence length="517" mass="58030">MRFRVRRLYADKSDRNVIVLSPTEWDDWFKFETTYYVRFIDADGNEFPIGSVKIGEVGLEPGDRDERRTGYRRPNLPQTFQRLGGKFFSLGQDTTYYENLTAIGAQFRQEYLVAMRDIALDEELRIRAQEEPVTAISLLREVPLRSVQEQFHRLARGEARLTPYQFEFSLGKQSQDPCTLTFSVTPHSRPPSNIHVLIGRNGVGKSTTLNGIARSIVNNSHDPFADDSVAQQWQQLSNVVSVSFSAFDSFEPISVPRDRTKGLTYHYVGLKKVGAKATEDSPVLRTKDHGQLSREMTMSVKSCLQFDARRARLVRALGLLETDLIFEATGIRNLIEEGDVEDVLERLPKIFRKLSSGHKIVLLTVTKLVETVVEKSLVLLDEPEAHLHPPLLSSFLRALSDLLTNRNGIAIVATHSPVVLQEVPSSCVWKLHRSGDVLSASQPRIETFGENVGTLTDEVFGLEVISTGFHEMLKQAALDTGDYDQALNMFEGQLGAEGRAILRAMIIATAKQRDAGR</sequence>
<organism evidence="2 3">
    <name type="scientific">Mycolicibacterium diernhoferi</name>
    <dbReference type="NCBI Taxonomy" id="1801"/>
    <lineage>
        <taxon>Bacteria</taxon>
        <taxon>Bacillati</taxon>
        <taxon>Actinomycetota</taxon>
        <taxon>Actinomycetes</taxon>
        <taxon>Mycobacteriales</taxon>
        <taxon>Mycobacteriaceae</taxon>
        <taxon>Mycolicibacterium</taxon>
    </lineage>
</organism>
<dbReference type="AlphaFoldDB" id="A0A1Q4H924"/>
<dbReference type="GO" id="GO:0005524">
    <property type="term" value="F:ATP binding"/>
    <property type="evidence" value="ECO:0007669"/>
    <property type="project" value="InterPro"/>
</dbReference>
<dbReference type="InterPro" id="IPR003593">
    <property type="entry name" value="AAA+_ATPase"/>
</dbReference>